<keyword evidence="3" id="KW-0255">Endonuclease</keyword>
<name>A0ABT8AHB1_9PROT</name>
<keyword evidence="3" id="KW-0540">Nuclease</keyword>
<dbReference type="EMBL" id="JAUFPN010000304">
    <property type="protein sequence ID" value="MDN3568754.1"/>
    <property type="molecule type" value="Genomic_DNA"/>
</dbReference>
<dbReference type="Proteomes" id="UP001529369">
    <property type="component" value="Unassembled WGS sequence"/>
</dbReference>
<evidence type="ECO:0000313" key="4">
    <source>
        <dbReference type="Proteomes" id="UP001529369"/>
    </source>
</evidence>
<dbReference type="InterPro" id="IPR048301">
    <property type="entry name" value="NucS_C"/>
</dbReference>
<keyword evidence="4" id="KW-1185">Reference proteome</keyword>
<feature type="compositionally biased region" description="Polar residues" evidence="1">
    <location>
        <begin position="366"/>
        <end position="376"/>
    </location>
</feature>
<feature type="region of interest" description="Disordered" evidence="1">
    <location>
        <begin position="356"/>
        <end position="376"/>
    </location>
</feature>
<dbReference type="Gene3D" id="3.40.1350.10">
    <property type="match status" value="1"/>
</dbReference>
<sequence length="376" mass="41078">MTLHHAIWTVGTKPVALAAAQLPSEQLLEDMIVAAPQMLSDAWMLIGRQERTSHAGRIDLLAIVPDGSLILIEIKRDRTPRDVVAQALDYASWVEGLQPEEIAAIYGRFAPGRSLAADFQARYGAPLEEDQLNADHQIVIVAAALDADSERIVEYLGRRGIAINVLCFQVFAQGLQQFLSRAWLRDPTEEISAEAKPASSVPAEPWNGEFYASFGAGQSRSWDDAIKYGFISAGGGTWYSNTLRLLSPGDRVWVRVPGRGFVGVGRVIGPAEAAKTFRVKAMQGDVPVIEAAKGGNYLADLEDPDRCEYFVPVRWLQTVSLDKAVDEIGLFGNQNTVCKPTTPKWRSTVERLKTHFPGYDRDKGQIPSSGGITAGS</sequence>
<proteinExistence type="predicted"/>
<gene>
    <name evidence="3" type="ORF">QWZ14_30630</name>
</gene>
<comment type="caution">
    <text evidence="3">The sequence shown here is derived from an EMBL/GenBank/DDBJ whole genome shotgun (WGS) entry which is preliminary data.</text>
</comment>
<accession>A0ABT8AHB1</accession>
<feature type="domain" description="Endonuclease NucS C-terminal" evidence="2">
    <location>
        <begin position="25"/>
        <end position="90"/>
    </location>
</feature>
<evidence type="ECO:0000313" key="3">
    <source>
        <dbReference type="EMBL" id="MDN3568754.1"/>
    </source>
</evidence>
<dbReference type="GO" id="GO:0004519">
    <property type="term" value="F:endonuclease activity"/>
    <property type="evidence" value="ECO:0007669"/>
    <property type="project" value="UniProtKB-KW"/>
</dbReference>
<dbReference type="InterPro" id="IPR011856">
    <property type="entry name" value="tRNA_endonuc-like_dom_sf"/>
</dbReference>
<protein>
    <submittedName>
        <fullName evidence="3">Endonuclease NucS</fullName>
    </submittedName>
</protein>
<evidence type="ECO:0000256" key="1">
    <source>
        <dbReference type="SAM" id="MobiDB-lite"/>
    </source>
</evidence>
<evidence type="ECO:0000259" key="2">
    <source>
        <dbReference type="Pfam" id="PF01939"/>
    </source>
</evidence>
<dbReference type="Pfam" id="PF01939">
    <property type="entry name" value="NucS_C"/>
    <property type="match status" value="1"/>
</dbReference>
<organism evidence="3 4">
    <name type="scientific">Paeniroseomonas aquatica</name>
    <dbReference type="NCBI Taxonomy" id="373043"/>
    <lineage>
        <taxon>Bacteria</taxon>
        <taxon>Pseudomonadati</taxon>
        <taxon>Pseudomonadota</taxon>
        <taxon>Alphaproteobacteria</taxon>
        <taxon>Acetobacterales</taxon>
        <taxon>Acetobacteraceae</taxon>
        <taxon>Paeniroseomonas</taxon>
    </lineage>
</organism>
<keyword evidence="3" id="KW-0378">Hydrolase</keyword>
<dbReference type="RefSeq" id="WP_290320873.1">
    <property type="nucleotide sequence ID" value="NZ_JAUFPN010000304.1"/>
</dbReference>
<reference evidence="4" key="1">
    <citation type="journal article" date="2019" name="Int. J. Syst. Evol. Microbiol.">
        <title>The Global Catalogue of Microorganisms (GCM) 10K type strain sequencing project: providing services to taxonomists for standard genome sequencing and annotation.</title>
        <authorList>
            <consortium name="The Broad Institute Genomics Platform"/>
            <consortium name="The Broad Institute Genome Sequencing Center for Infectious Disease"/>
            <person name="Wu L."/>
            <person name="Ma J."/>
        </authorList>
    </citation>
    <scope>NUCLEOTIDE SEQUENCE [LARGE SCALE GENOMIC DNA]</scope>
    <source>
        <strain evidence="4">CECT 7131</strain>
    </source>
</reference>